<accession>A0A1M2VYJ8</accession>
<dbReference type="EMBL" id="MNAD01000461">
    <property type="protein sequence ID" value="OJT12665.1"/>
    <property type="molecule type" value="Genomic_DNA"/>
</dbReference>
<comment type="caution">
    <text evidence="1">The sequence shown here is derived from an EMBL/GenBank/DDBJ whole genome shotgun (WGS) entry which is preliminary data.</text>
</comment>
<evidence type="ECO:0000313" key="1">
    <source>
        <dbReference type="EMBL" id="OJT12665.1"/>
    </source>
</evidence>
<proteinExistence type="predicted"/>
<gene>
    <name evidence="1" type="ORF">TRAPUB_10788</name>
</gene>
<name>A0A1M2VYJ8_TRAPU</name>
<keyword evidence="2" id="KW-1185">Reference proteome</keyword>
<organism evidence="1 2">
    <name type="scientific">Trametes pubescens</name>
    <name type="common">White-rot fungus</name>
    <dbReference type="NCBI Taxonomy" id="154538"/>
    <lineage>
        <taxon>Eukaryota</taxon>
        <taxon>Fungi</taxon>
        <taxon>Dikarya</taxon>
        <taxon>Basidiomycota</taxon>
        <taxon>Agaricomycotina</taxon>
        <taxon>Agaricomycetes</taxon>
        <taxon>Polyporales</taxon>
        <taxon>Polyporaceae</taxon>
        <taxon>Trametes</taxon>
    </lineage>
</organism>
<sequence length="82" mass="9289">MFSLSNASSAHETSPTVCRSLFCDFAGVVETGRVWYPHLRVDLGSQNVKRASGKDVREGRYRSRELEEERAIVPVCFKRQAL</sequence>
<dbReference type="AlphaFoldDB" id="A0A1M2VYJ8"/>
<protein>
    <submittedName>
        <fullName evidence="1">Uncharacterized protein</fullName>
    </submittedName>
</protein>
<reference evidence="1 2" key="1">
    <citation type="submission" date="2016-10" db="EMBL/GenBank/DDBJ databases">
        <title>Genome sequence of the basidiomycete white-rot fungus Trametes pubescens.</title>
        <authorList>
            <person name="Makela M.R."/>
            <person name="Granchi Z."/>
            <person name="Peng M."/>
            <person name="De Vries R.P."/>
            <person name="Grigoriev I."/>
            <person name="Riley R."/>
            <person name="Hilden K."/>
        </authorList>
    </citation>
    <scope>NUCLEOTIDE SEQUENCE [LARGE SCALE GENOMIC DNA]</scope>
    <source>
        <strain evidence="1 2">FBCC735</strain>
    </source>
</reference>
<dbReference type="Proteomes" id="UP000184267">
    <property type="component" value="Unassembled WGS sequence"/>
</dbReference>
<evidence type="ECO:0000313" key="2">
    <source>
        <dbReference type="Proteomes" id="UP000184267"/>
    </source>
</evidence>